<evidence type="ECO:0000256" key="1">
    <source>
        <dbReference type="SAM" id="Phobius"/>
    </source>
</evidence>
<accession>A0A1F5YTK4</accession>
<protein>
    <recommendedName>
        <fullName evidence="4">CDP-archaeol synthase</fullName>
    </recommendedName>
</protein>
<reference evidence="2 3" key="1">
    <citation type="journal article" date="2016" name="Nat. Commun.">
        <title>Thousands of microbial genomes shed light on interconnected biogeochemical processes in an aquifer system.</title>
        <authorList>
            <person name="Anantharaman K."/>
            <person name="Brown C.T."/>
            <person name="Hug L.A."/>
            <person name="Sharon I."/>
            <person name="Castelle C.J."/>
            <person name="Probst A.J."/>
            <person name="Thomas B.C."/>
            <person name="Singh A."/>
            <person name="Wilkins M.J."/>
            <person name="Karaoz U."/>
            <person name="Brodie E.L."/>
            <person name="Williams K.H."/>
            <person name="Hubbard S.S."/>
            <person name="Banfield J.F."/>
        </authorList>
    </citation>
    <scope>NUCLEOTIDE SEQUENCE [LARGE SCALE GENOMIC DNA]</scope>
</reference>
<dbReference type="EMBL" id="MFJA01000022">
    <property type="protein sequence ID" value="OGG03530.1"/>
    <property type="molecule type" value="Genomic_DNA"/>
</dbReference>
<dbReference type="PANTHER" id="PTHR39650:SF1">
    <property type="entry name" value="CDP-ARCHAEOL SYNTHASE"/>
    <property type="match status" value="1"/>
</dbReference>
<dbReference type="PANTHER" id="PTHR39650">
    <property type="entry name" value="CDP-ARCHAEOL SYNTHASE"/>
    <property type="match status" value="1"/>
</dbReference>
<dbReference type="InterPro" id="IPR032690">
    <property type="entry name" value="CarS"/>
</dbReference>
<keyword evidence="1" id="KW-0472">Membrane</keyword>
<keyword evidence="1" id="KW-1133">Transmembrane helix</keyword>
<evidence type="ECO:0000313" key="2">
    <source>
        <dbReference type="EMBL" id="OGG03530.1"/>
    </source>
</evidence>
<sequence>MEGGGGKTCIRLFIADKIIIVVHELILIIIPILFAGLTFIYYLRWNKISLLNTPLDMGLKINGKRIFGENKTLKGPIFMSIFTAIYGYIIFGIVQYKQTVYIDQLYSIRAFLLIGASYSLGELPNSFIKRQLGISPGLTPTKGLYYFFFRLFDTFDSLIVVGLLYYLFFHFSKLSIIISILLGGIIHLLTDEFMKSLKLKK</sequence>
<feature type="transmembrane region" description="Helical" evidence="1">
    <location>
        <begin position="106"/>
        <end position="123"/>
    </location>
</feature>
<dbReference type="Pfam" id="PF01864">
    <property type="entry name" value="CarS-like"/>
    <property type="match status" value="1"/>
</dbReference>
<organism evidence="2 3">
    <name type="scientific">Candidatus Gottesmanbacteria bacterium RBG_16_37_8</name>
    <dbReference type="NCBI Taxonomy" id="1798371"/>
    <lineage>
        <taxon>Bacteria</taxon>
        <taxon>Candidatus Gottesmaniibacteriota</taxon>
    </lineage>
</organism>
<feature type="transmembrane region" description="Helical" evidence="1">
    <location>
        <begin position="20"/>
        <end position="43"/>
    </location>
</feature>
<proteinExistence type="predicted"/>
<evidence type="ECO:0000313" key="3">
    <source>
        <dbReference type="Proteomes" id="UP000176665"/>
    </source>
</evidence>
<feature type="transmembrane region" description="Helical" evidence="1">
    <location>
        <begin position="75"/>
        <end position="94"/>
    </location>
</feature>
<gene>
    <name evidence="2" type="ORF">A2W14_03015</name>
</gene>
<feature type="transmembrane region" description="Helical" evidence="1">
    <location>
        <begin position="174"/>
        <end position="194"/>
    </location>
</feature>
<evidence type="ECO:0008006" key="4">
    <source>
        <dbReference type="Google" id="ProtNLM"/>
    </source>
</evidence>
<comment type="caution">
    <text evidence="2">The sequence shown here is derived from an EMBL/GenBank/DDBJ whole genome shotgun (WGS) entry which is preliminary data.</text>
</comment>
<dbReference type="STRING" id="1798371.A2W14_03015"/>
<name>A0A1F5YTK4_9BACT</name>
<dbReference type="AlphaFoldDB" id="A0A1F5YTK4"/>
<dbReference type="Proteomes" id="UP000176665">
    <property type="component" value="Unassembled WGS sequence"/>
</dbReference>
<keyword evidence="1" id="KW-0812">Transmembrane</keyword>
<feature type="transmembrane region" description="Helical" evidence="1">
    <location>
        <begin position="144"/>
        <end position="168"/>
    </location>
</feature>